<sequence length="319" mass="35807">MELKMARYRCSTMSNGSNERSEDPQEFHVLPSTPLTISQEQEIDEFWRRSQEDTENIVDFNNHILPMDHITEIIKANQGSIMSYDTPPFVTKLCELFIQELTICAWMCASSHGRRFIILESDIIEAINSKPCVFLNDVLQRHGINLDQASTFNSASKVQQETNFLVATTTLLGDDSMLDVKYKDGYSDLFMNDNNHHSCESSNLAAPDIVTPPMSLEEVVNGGYQNIVVQKCSETYDFAGGNKCNTVPTEDIVTSKSTLHKDIMASESTLHKLVNEDLQFSEDNVVPIINTQPDPLKLKNDEDLNNISANPSGSTKETK</sequence>
<dbReference type="GO" id="GO:0006355">
    <property type="term" value="P:regulation of DNA-templated transcription"/>
    <property type="evidence" value="ECO:0007669"/>
    <property type="project" value="TreeGrafter"/>
</dbReference>
<name>A0A1E5VJD6_9POAL</name>
<feature type="region of interest" description="Disordered" evidence="3">
    <location>
        <begin position="296"/>
        <end position="319"/>
    </location>
</feature>
<feature type="domain" description="Transcription factor CBF/NF-Y/archaeal histone" evidence="4">
    <location>
        <begin position="65"/>
        <end position="125"/>
    </location>
</feature>
<dbReference type="GO" id="GO:0005634">
    <property type="term" value="C:nucleus"/>
    <property type="evidence" value="ECO:0007669"/>
    <property type="project" value="UniProtKB-SubCell"/>
</dbReference>
<dbReference type="InterPro" id="IPR003958">
    <property type="entry name" value="CBFA_NFYB_domain"/>
</dbReference>
<dbReference type="Gene3D" id="1.10.20.10">
    <property type="entry name" value="Histone, subunit A"/>
    <property type="match status" value="1"/>
</dbReference>
<dbReference type="Pfam" id="PF00808">
    <property type="entry name" value="CBFD_NFYB_HMF"/>
    <property type="match status" value="1"/>
</dbReference>
<dbReference type="SUPFAM" id="SSF47113">
    <property type="entry name" value="Histone-fold"/>
    <property type="match status" value="1"/>
</dbReference>
<evidence type="ECO:0000256" key="1">
    <source>
        <dbReference type="ARBA" id="ARBA00004123"/>
    </source>
</evidence>
<dbReference type="InterPro" id="IPR050568">
    <property type="entry name" value="Transcr_DNA_Rep_Reg"/>
</dbReference>
<evidence type="ECO:0000313" key="6">
    <source>
        <dbReference type="Proteomes" id="UP000095767"/>
    </source>
</evidence>
<comment type="caution">
    <text evidence="5">The sequence shown here is derived from an EMBL/GenBank/DDBJ whole genome shotgun (WGS) entry which is preliminary data.</text>
</comment>
<dbReference type="EMBL" id="LWDX02037873">
    <property type="protein sequence ID" value="OEL25184.1"/>
    <property type="molecule type" value="Genomic_DNA"/>
</dbReference>
<dbReference type="AlphaFoldDB" id="A0A1E5VJD6"/>
<dbReference type="STRING" id="888268.A0A1E5VJD6"/>
<evidence type="ECO:0000256" key="3">
    <source>
        <dbReference type="SAM" id="MobiDB-lite"/>
    </source>
</evidence>
<keyword evidence="6" id="KW-1185">Reference proteome</keyword>
<evidence type="ECO:0000256" key="2">
    <source>
        <dbReference type="ARBA" id="ARBA00023242"/>
    </source>
</evidence>
<dbReference type="InterPro" id="IPR009072">
    <property type="entry name" value="Histone-fold"/>
</dbReference>
<protein>
    <recommendedName>
        <fullName evidence="4">Transcription factor CBF/NF-Y/archaeal histone domain-containing protein</fullName>
    </recommendedName>
</protein>
<keyword evidence="2" id="KW-0539">Nucleus</keyword>
<organism evidence="5 6">
    <name type="scientific">Dichanthelium oligosanthes</name>
    <dbReference type="NCBI Taxonomy" id="888268"/>
    <lineage>
        <taxon>Eukaryota</taxon>
        <taxon>Viridiplantae</taxon>
        <taxon>Streptophyta</taxon>
        <taxon>Embryophyta</taxon>
        <taxon>Tracheophyta</taxon>
        <taxon>Spermatophyta</taxon>
        <taxon>Magnoliopsida</taxon>
        <taxon>Liliopsida</taxon>
        <taxon>Poales</taxon>
        <taxon>Poaceae</taxon>
        <taxon>PACMAD clade</taxon>
        <taxon>Panicoideae</taxon>
        <taxon>Panicodae</taxon>
        <taxon>Paniceae</taxon>
        <taxon>Dichantheliinae</taxon>
        <taxon>Dichanthelium</taxon>
    </lineage>
</organism>
<evidence type="ECO:0000313" key="5">
    <source>
        <dbReference type="EMBL" id="OEL25184.1"/>
    </source>
</evidence>
<evidence type="ECO:0000259" key="4">
    <source>
        <dbReference type="Pfam" id="PF00808"/>
    </source>
</evidence>
<accession>A0A1E5VJD6</accession>
<dbReference type="PANTHER" id="PTHR10252:SF136">
    <property type="entry name" value="TRANSCRIPTION FACTOR CBF_NF-Y_ARCHAEAL HISTONE DOMAIN-CONTAINING PROTEIN"/>
    <property type="match status" value="1"/>
</dbReference>
<dbReference type="OrthoDB" id="666368at2759"/>
<comment type="subcellular location">
    <subcellularLocation>
        <location evidence="1">Nucleus</location>
    </subcellularLocation>
</comment>
<dbReference type="PANTHER" id="PTHR10252">
    <property type="entry name" value="HISTONE-LIKE TRANSCRIPTION FACTOR CCAAT-RELATED"/>
    <property type="match status" value="1"/>
</dbReference>
<dbReference type="GO" id="GO:0000976">
    <property type="term" value="F:transcription cis-regulatory region binding"/>
    <property type="evidence" value="ECO:0007669"/>
    <property type="project" value="TreeGrafter"/>
</dbReference>
<gene>
    <name evidence="5" type="ORF">BAE44_0013795</name>
</gene>
<proteinExistence type="predicted"/>
<dbReference type="Proteomes" id="UP000095767">
    <property type="component" value="Unassembled WGS sequence"/>
</dbReference>
<feature type="compositionally biased region" description="Polar residues" evidence="3">
    <location>
        <begin position="305"/>
        <end position="319"/>
    </location>
</feature>
<reference evidence="5 6" key="1">
    <citation type="submission" date="2016-09" db="EMBL/GenBank/DDBJ databases">
        <title>The draft genome of Dichanthelium oligosanthes: A C3 panicoid grass species.</title>
        <authorList>
            <person name="Studer A.J."/>
            <person name="Schnable J.C."/>
            <person name="Brutnell T.P."/>
        </authorList>
    </citation>
    <scope>NUCLEOTIDE SEQUENCE [LARGE SCALE GENOMIC DNA]</scope>
    <source>
        <strain evidence="6">cv. Kellogg 1175</strain>
        <tissue evidence="5">Leaf</tissue>
    </source>
</reference>
<dbReference type="GO" id="GO:0046982">
    <property type="term" value="F:protein heterodimerization activity"/>
    <property type="evidence" value="ECO:0007669"/>
    <property type="project" value="InterPro"/>
</dbReference>